<dbReference type="Proteomes" id="UP001147700">
    <property type="component" value="Unassembled WGS sequence"/>
</dbReference>
<dbReference type="EMBL" id="JAPCID010000002">
    <property type="protein sequence ID" value="MDA0136233.1"/>
    <property type="molecule type" value="Genomic_DNA"/>
</dbReference>
<organism evidence="2 3">
    <name type="scientific">Solirubrobacter deserti</name>
    <dbReference type="NCBI Taxonomy" id="2282478"/>
    <lineage>
        <taxon>Bacteria</taxon>
        <taxon>Bacillati</taxon>
        <taxon>Actinomycetota</taxon>
        <taxon>Thermoleophilia</taxon>
        <taxon>Solirubrobacterales</taxon>
        <taxon>Solirubrobacteraceae</taxon>
        <taxon>Solirubrobacter</taxon>
    </lineage>
</organism>
<protein>
    <submittedName>
        <fullName evidence="2">PhoX family protein</fullName>
    </submittedName>
</protein>
<feature type="compositionally biased region" description="Low complexity" evidence="1">
    <location>
        <begin position="358"/>
        <end position="386"/>
    </location>
</feature>
<accession>A0ABT4RCH4</accession>
<name>A0ABT4RCH4_9ACTN</name>
<evidence type="ECO:0000256" key="1">
    <source>
        <dbReference type="SAM" id="MobiDB-lite"/>
    </source>
</evidence>
<comment type="caution">
    <text evidence="2">The sequence shown here is derived from an EMBL/GenBank/DDBJ whole genome shotgun (WGS) entry which is preliminary data.</text>
</comment>
<keyword evidence="3" id="KW-1185">Reference proteome</keyword>
<sequence length="386" mass="41213">MAAVALDRTGYLDTATALAQSATPSDFSAFRAIAASSADAFEVPAGYRAQVIIGYGDQVANEDGTVITYGYNNDFLAYFPLNGSSEGLLFINHEYPAPFFQHGVTSAPAKTAAQVEIERGSVGNSVLHVRRAADGTWSVVSPSRYNRRITGGGPTLNFTGPLANNPAYPGIGATASGSLANCSGGITPWGTALSCEENYQDYLGYGWDQARTGTTDYINGNGSDASAQPAKYGWVCEHDPYDPSFVGRKHTALGRFRHENTAFRALANKPFVLYMGDDVNNGGVYKFVSDLPYRPGRREENLRILESGTLYIARWDRRAGAPSTGTSTSRARRAAPVTGARSRRVSSSTPRLASGPQSATASSTRTTRPTGLRTSRSTRTAPSTSR</sequence>
<feature type="compositionally biased region" description="Polar residues" evidence="1">
    <location>
        <begin position="345"/>
        <end position="357"/>
    </location>
</feature>
<reference evidence="2" key="1">
    <citation type="submission" date="2022-10" db="EMBL/GenBank/DDBJ databases">
        <title>The WGS of Solirubrobacter sp. CPCC 204708.</title>
        <authorList>
            <person name="Jiang Z."/>
        </authorList>
    </citation>
    <scope>NUCLEOTIDE SEQUENCE</scope>
    <source>
        <strain evidence="2">CPCC 204708</strain>
    </source>
</reference>
<dbReference type="PANTHER" id="PTHR35399:SF2">
    <property type="entry name" value="DUF839 DOMAIN-CONTAINING PROTEIN"/>
    <property type="match status" value="1"/>
</dbReference>
<dbReference type="InterPro" id="IPR008557">
    <property type="entry name" value="PhoX"/>
</dbReference>
<dbReference type="Pfam" id="PF05787">
    <property type="entry name" value="PhoX"/>
    <property type="match status" value="1"/>
</dbReference>
<feature type="region of interest" description="Disordered" evidence="1">
    <location>
        <begin position="319"/>
        <end position="386"/>
    </location>
</feature>
<dbReference type="PANTHER" id="PTHR35399">
    <property type="entry name" value="SLR8030 PROTEIN"/>
    <property type="match status" value="1"/>
</dbReference>
<proteinExistence type="predicted"/>
<evidence type="ECO:0000313" key="3">
    <source>
        <dbReference type="Proteomes" id="UP001147700"/>
    </source>
</evidence>
<gene>
    <name evidence="2" type="ORF">OJ962_01890</name>
</gene>
<evidence type="ECO:0000313" key="2">
    <source>
        <dbReference type="EMBL" id="MDA0136233.1"/>
    </source>
</evidence>